<dbReference type="Pfam" id="PF12705">
    <property type="entry name" value="PDDEXK_1"/>
    <property type="match status" value="1"/>
</dbReference>
<proteinExistence type="predicted"/>
<name>A0A9D2KB10_9BACT</name>
<dbReference type="InterPro" id="IPR011335">
    <property type="entry name" value="Restrct_endonuc-II-like"/>
</dbReference>
<gene>
    <name evidence="2" type="ORF">IAC04_05050</name>
</gene>
<reference evidence="2" key="2">
    <citation type="submission" date="2021-04" db="EMBL/GenBank/DDBJ databases">
        <authorList>
            <person name="Gilroy R."/>
        </authorList>
    </citation>
    <scope>NUCLEOTIDE SEQUENCE</scope>
    <source>
        <strain evidence="2">Gambia16-554</strain>
    </source>
</reference>
<comment type="caution">
    <text evidence="2">The sequence shown here is derived from an EMBL/GenBank/DDBJ whole genome shotgun (WGS) entry which is preliminary data.</text>
</comment>
<evidence type="ECO:0000259" key="1">
    <source>
        <dbReference type="Pfam" id="PF12705"/>
    </source>
</evidence>
<feature type="domain" description="PD-(D/E)XK endonuclease-like" evidence="1">
    <location>
        <begin position="658"/>
        <end position="940"/>
    </location>
</feature>
<dbReference type="InterPro" id="IPR027417">
    <property type="entry name" value="P-loop_NTPase"/>
</dbReference>
<reference evidence="2" key="1">
    <citation type="journal article" date="2021" name="PeerJ">
        <title>Extensive microbial diversity within the chicken gut microbiome revealed by metagenomics and culture.</title>
        <authorList>
            <person name="Gilroy R."/>
            <person name="Ravi A."/>
            <person name="Getino M."/>
            <person name="Pursley I."/>
            <person name="Horton D.L."/>
            <person name="Alikhan N.F."/>
            <person name="Baker D."/>
            <person name="Gharbi K."/>
            <person name="Hall N."/>
            <person name="Watson M."/>
            <person name="Adriaenssens E.M."/>
            <person name="Foster-Nyarko E."/>
            <person name="Jarju S."/>
            <person name="Secka A."/>
            <person name="Antonio M."/>
            <person name="Oren A."/>
            <person name="Chaudhuri R.R."/>
            <person name="La Ragione R."/>
            <person name="Hildebrand F."/>
            <person name="Pallen M.J."/>
        </authorList>
    </citation>
    <scope>NUCLEOTIDE SEQUENCE</scope>
    <source>
        <strain evidence="2">Gambia16-554</strain>
    </source>
</reference>
<dbReference type="AlphaFoldDB" id="A0A9D2KB10"/>
<protein>
    <submittedName>
        <fullName evidence="2">PD-(D/E)XK nuclease family protein</fullName>
    </submittedName>
</protein>
<dbReference type="Proteomes" id="UP000824115">
    <property type="component" value="Unassembled WGS sequence"/>
</dbReference>
<dbReference type="InterPro" id="IPR038726">
    <property type="entry name" value="PDDEXK_AddAB-type"/>
</dbReference>
<evidence type="ECO:0000313" key="3">
    <source>
        <dbReference type="Proteomes" id="UP000824115"/>
    </source>
</evidence>
<dbReference type="Gene3D" id="3.90.320.10">
    <property type="match status" value="1"/>
</dbReference>
<dbReference type="SUPFAM" id="SSF52980">
    <property type="entry name" value="Restriction endonuclease-like"/>
    <property type="match status" value="1"/>
</dbReference>
<organism evidence="2 3">
    <name type="scientific">Candidatus Coprenecus stercoravium</name>
    <dbReference type="NCBI Taxonomy" id="2840735"/>
    <lineage>
        <taxon>Bacteria</taxon>
        <taxon>Pseudomonadati</taxon>
        <taxon>Bacteroidota</taxon>
        <taxon>Bacteroidia</taxon>
        <taxon>Bacteroidales</taxon>
        <taxon>Rikenellaceae</taxon>
        <taxon>Rikenellaceae incertae sedis</taxon>
        <taxon>Candidatus Coprenecus</taxon>
    </lineage>
</organism>
<dbReference type="InterPro" id="IPR011604">
    <property type="entry name" value="PDDEXK-like_dom_sf"/>
</dbReference>
<dbReference type="SUPFAM" id="SSF52540">
    <property type="entry name" value="P-loop containing nucleoside triphosphate hydrolases"/>
    <property type="match status" value="1"/>
</dbReference>
<evidence type="ECO:0000313" key="2">
    <source>
        <dbReference type="EMBL" id="HIZ85837.1"/>
    </source>
</evidence>
<dbReference type="EMBL" id="DXAW01000093">
    <property type="protein sequence ID" value="HIZ85837.1"/>
    <property type="molecule type" value="Genomic_DNA"/>
</dbReference>
<accession>A0A9D2KB10</accession>
<sequence length="941" mass="107160">MRKEFLRSVAGHFLSLSGGELRGYTFVFPNRRSSLFFRRYIGECAGRPVFSPCLTNINDMFSRLSGLRLLDKVTLMHRLYTVFCDSVDGFSESFDDFIYRAEVVLNDFDDIDKYLVDARGLFTNISDLKEIDNLYDYLSDKQREAVASFWGVVIPYRDKNKERQFLDMWRGMYDIYTSFRSLLLSRGEAYEGMIYRSVAGRLRDEEPDLLKELERYGNVVFVGLNAPNQCERQLFNTLQKSGRGDFYWDYYGDAIKDKANKSSLFMEDNVRRYPSRHPLPEDGGLCGTLPEITAVSVPSAAGQTKYVHEILRRIAAESGTTDLFSTAVLLPDEQLLFPLLNSLPEEITPVNVTMGYPLDHSNVSSFVRSIASLQERLRVRDGQVCFYFKDVLNVLAHPYISGALCGRAEELRRTLVDENRIYPPASMLDGGGTEPLLALIFKDARMSGVSVSESVSDYLQAILDAVSAGADRIDREFLMGYSRSLNLLRSLNMDVRKDTYFRLLRRVESSVSIPFSGEPLDGLQIMGPLEIRALDFENLIILSVNEGTFPSRNTASSMIPYNLRRGFGLPTYEFQDSISAYHFYRSICRAKKVWLISDSRSEGLKSGEESRYVKQLEYHFHYPVRRLTVTFGITGGQLREVAPVAKTQEDMERLSRMTFSNSSLQMWMSCPMRFYYQYVLGLKEEKDISEGVDNAAFGTLYHYVMKELYQPYLGRVVDKDTLLRMADDADGHIAALVERGFYDKNGLNVKEITGRNKIAGALVRNLAARTLRNDAALAPLTVRRLERTETVSFRTQDGRGVRLTGIFDRVDMTGGSLRIIDYKTGGEHFTCTGEDMDRLFDAETCRQGSHIFQLMLYLLIMDSLDEKIFDNVGNVLLEIYYTKNLHSGVRSCRTVTGEQYERFRERLSGLIGEILSPDVPFTACEDGKACAYCPFTAKCNR</sequence>